<dbReference type="GO" id="GO:0016787">
    <property type="term" value="F:hydrolase activity"/>
    <property type="evidence" value="ECO:0007669"/>
    <property type="project" value="UniProtKB-KW"/>
</dbReference>
<evidence type="ECO:0000256" key="1">
    <source>
        <dbReference type="SAM" id="Phobius"/>
    </source>
</evidence>
<comment type="caution">
    <text evidence="4">The sequence shown here is derived from an EMBL/GenBank/DDBJ whole genome shotgun (WGS) entry which is preliminary data.</text>
</comment>
<protein>
    <submittedName>
        <fullName evidence="4">Serine hydrolase domain-containing protein</fullName>
        <ecNumber evidence="4">3.-.-.-</ecNumber>
    </submittedName>
</protein>
<dbReference type="EC" id="3.-.-.-" evidence="4"/>
<keyword evidence="1" id="KW-1133">Transmembrane helix</keyword>
<proteinExistence type="predicted"/>
<sequence>MRHAVRRLTATACCVAVVILASAVTVDAAPSRAAPDPAVLDRVLADAWAATGLPGMAAAVTHGPDVVHLAGFGTDGRGGPVTPGTRFRIASLSKSFTATAVLQLAAAHRIDLDAPVRRYLPGFATGDPGASTRISVRHLLNQTSGIADTGFPAITADDQDLEQRVTSLRTARPESEPGTEFHYSDLNYQVLARVVEVVAGEPWAQYLSRQVFAPLGMTRTFATATASEAGPQAPDLADGHVLVFDGPVARAELDGTVAGSTGVVSTAEDMARWLVAQSTAGGGLLPPEGLALLQSPPPGVAGGYGMGWQVVTREEGPRRIEHTGVLSTFSAVQVLLPESGYAFALLFNGNSALADTAGVTSALATLLSGNGEAGTPRSTALVSAVLGGACVLVLGARTWAFVRLGRWRRRRAGRPWWAIVPGIAWLVLPAVLLAGLVPLVSATTGRVFTFWQLSLAMPDVVVLLGVAALTGVALAVARVAVLVADRRSGARTTR</sequence>
<dbReference type="InterPro" id="IPR001466">
    <property type="entry name" value="Beta-lactam-related"/>
</dbReference>
<evidence type="ECO:0000259" key="3">
    <source>
        <dbReference type="Pfam" id="PF00144"/>
    </source>
</evidence>
<feature type="transmembrane region" description="Helical" evidence="1">
    <location>
        <begin position="460"/>
        <end position="484"/>
    </location>
</feature>
<dbReference type="Pfam" id="PF00144">
    <property type="entry name" value="Beta-lactamase"/>
    <property type="match status" value="1"/>
</dbReference>
<keyword evidence="5" id="KW-1185">Reference proteome</keyword>
<dbReference type="RefSeq" id="WP_274191885.1">
    <property type="nucleotide sequence ID" value="NZ_BAABHN010000010.1"/>
</dbReference>
<keyword evidence="4" id="KW-0378">Hydrolase</keyword>
<evidence type="ECO:0000313" key="4">
    <source>
        <dbReference type="EMBL" id="MFC4831821.1"/>
    </source>
</evidence>
<name>A0ABV9RC99_9PSEU</name>
<accession>A0ABV9RC99</accession>
<evidence type="ECO:0000256" key="2">
    <source>
        <dbReference type="SAM" id="SignalP"/>
    </source>
</evidence>
<gene>
    <name evidence="4" type="ORF">ACFPEL_05300</name>
</gene>
<feature type="transmembrane region" description="Helical" evidence="1">
    <location>
        <begin position="380"/>
        <end position="404"/>
    </location>
</feature>
<dbReference type="EMBL" id="JBHSIM010000010">
    <property type="protein sequence ID" value="MFC4831821.1"/>
    <property type="molecule type" value="Genomic_DNA"/>
</dbReference>
<keyword evidence="1" id="KW-0472">Membrane</keyword>
<dbReference type="InterPro" id="IPR050491">
    <property type="entry name" value="AmpC-like"/>
</dbReference>
<dbReference type="PANTHER" id="PTHR46825">
    <property type="entry name" value="D-ALANYL-D-ALANINE-CARBOXYPEPTIDASE/ENDOPEPTIDASE AMPH"/>
    <property type="match status" value="1"/>
</dbReference>
<dbReference type="SUPFAM" id="SSF56601">
    <property type="entry name" value="beta-lactamase/transpeptidase-like"/>
    <property type="match status" value="1"/>
</dbReference>
<dbReference type="PANTHER" id="PTHR46825:SF9">
    <property type="entry name" value="BETA-LACTAMASE-RELATED DOMAIN-CONTAINING PROTEIN"/>
    <property type="match status" value="1"/>
</dbReference>
<feature type="domain" description="Beta-lactamase-related" evidence="3">
    <location>
        <begin position="40"/>
        <end position="354"/>
    </location>
</feature>
<dbReference type="Proteomes" id="UP001595909">
    <property type="component" value="Unassembled WGS sequence"/>
</dbReference>
<evidence type="ECO:0000313" key="5">
    <source>
        <dbReference type="Proteomes" id="UP001595909"/>
    </source>
</evidence>
<keyword evidence="1" id="KW-0812">Transmembrane</keyword>
<organism evidence="4 5">
    <name type="scientific">Actinomycetospora chibensis</name>
    <dbReference type="NCBI Taxonomy" id="663606"/>
    <lineage>
        <taxon>Bacteria</taxon>
        <taxon>Bacillati</taxon>
        <taxon>Actinomycetota</taxon>
        <taxon>Actinomycetes</taxon>
        <taxon>Pseudonocardiales</taxon>
        <taxon>Pseudonocardiaceae</taxon>
        <taxon>Actinomycetospora</taxon>
    </lineage>
</organism>
<feature type="transmembrane region" description="Helical" evidence="1">
    <location>
        <begin position="416"/>
        <end position="440"/>
    </location>
</feature>
<keyword evidence="2" id="KW-0732">Signal</keyword>
<feature type="signal peptide" evidence="2">
    <location>
        <begin position="1"/>
        <end position="28"/>
    </location>
</feature>
<reference evidence="5" key="1">
    <citation type="journal article" date="2019" name="Int. J. Syst. Evol. Microbiol.">
        <title>The Global Catalogue of Microorganisms (GCM) 10K type strain sequencing project: providing services to taxonomists for standard genome sequencing and annotation.</title>
        <authorList>
            <consortium name="The Broad Institute Genomics Platform"/>
            <consortium name="The Broad Institute Genome Sequencing Center for Infectious Disease"/>
            <person name="Wu L."/>
            <person name="Ma J."/>
        </authorList>
    </citation>
    <scope>NUCLEOTIDE SEQUENCE [LARGE SCALE GENOMIC DNA]</scope>
    <source>
        <strain evidence="5">CCUG 50347</strain>
    </source>
</reference>
<dbReference type="Gene3D" id="3.40.710.10">
    <property type="entry name" value="DD-peptidase/beta-lactamase superfamily"/>
    <property type="match status" value="1"/>
</dbReference>
<dbReference type="InterPro" id="IPR012338">
    <property type="entry name" value="Beta-lactam/transpept-like"/>
</dbReference>
<feature type="chain" id="PRO_5046438774" evidence="2">
    <location>
        <begin position="29"/>
        <end position="494"/>
    </location>
</feature>